<evidence type="ECO:0000313" key="1">
    <source>
        <dbReference type="EMBL" id="MCH5598595.1"/>
    </source>
</evidence>
<keyword evidence="2" id="KW-1185">Reference proteome</keyword>
<dbReference type="InterPro" id="IPR042279">
    <property type="entry name" value="Pep_M60_3"/>
</dbReference>
<proteinExistence type="predicted"/>
<name>A0ABS9SJS2_9BACT</name>
<dbReference type="RefSeq" id="WP_240830259.1">
    <property type="nucleotide sequence ID" value="NZ_JAKWBL010000002.1"/>
</dbReference>
<evidence type="ECO:0000313" key="2">
    <source>
        <dbReference type="Proteomes" id="UP001202248"/>
    </source>
</evidence>
<dbReference type="Gene3D" id="1.10.390.30">
    <property type="entry name" value="Peptidase M60, enhancin-like domain 3"/>
    <property type="match status" value="1"/>
</dbReference>
<accession>A0ABS9SJS2</accession>
<sequence>MNFVKTACEVSKTDLTEFFDKYGFFYVGAFEFGDYGNYKYELTQEMADKCRSEIKAMNLPKPKVDLTTLED</sequence>
<organism evidence="1 2">
    <name type="scientific">Niabella ginsengisoli</name>
    <dbReference type="NCBI Taxonomy" id="522298"/>
    <lineage>
        <taxon>Bacteria</taxon>
        <taxon>Pseudomonadati</taxon>
        <taxon>Bacteroidota</taxon>
        <taxon>Chitinophagia</taxon>
        <taxon>Chitinophagales</taxon>
        <taxon>Chitinophagaceae</taxon>
        <taxon>Niabella</taxon>
    </lineage>
</organism>
<reference evidence="1 2" key="1">
    <citation type="submission" date="2022-02" db="EMBL/GenBank/DDBJ databases">
        <authorList>
            <person name="Min J."/>
        </authorList>
    </citation>
    <scope>NUCLEOTIDE SEQUENCE [LARGE SCALE GENOMIC DNA]</scope>
    <source>
        <strain evidence="1 2">GR10-1</strain>
    </source>
</reference>
<dbReference type="EMBL" id="JAKWBL010000002">
    <property type="protein sequence ID" value="MCH5598595.1"/>
    <property type="molecule type" value="Genomic_DNA"/>
</dbReference>
<dbReference type="Proteomes" id="UP001202248">
    <property type="component" value="Unassembled WGS sequence"/>
</dbReference>
<evidence type="ECO:0008006" key="3">
    <source>
        <dbReference type="Google" id="ProtNLM"/>
    </source>
</evidence>
<comment type="caution">
    <text evidence="1">The sequence shown here is derived from an EMBL/GenBank/DDBJ whole genome shotgun (WGS) entry which is preliminary data.</text>
</comment>
<protein>
    <recommendedName>
        <fullName evidence="3">DUF4242 domain-containing protein</fullName>
    </recommendedName>
</protein>
<gene>
    <name evidence="1" type="ORF">MKP09_12090</name>
</gene>